<organism evidence="2">
    <name type="scientific">Ixodes ricinus</name>
    <name type="common">Common tick</name>
    <name type="synonym">Acarus ricinus</name>
    <dbReference type="NCBI Taxonomy" id="34613"/>
    <lineage>
        <taxon>Eukaryota</taxon>
        <taxon>Metazoa</taxon>
        <taxon>Ecdysozoa</taxon>
        <taxon>Arthropoda</taxon>
        <taxon>Chelicerata</taxon>
        <taxon>Arachnida</taxon>
        <taxon>Acari</taxon>
        <taxon>Parasitiformes</taxon>
        <taxon>Ixodida</taxon>
        <taxon>Ixodoidea</taxon>
        <taxon>Ixodidae</taxon>
        <taxon>Ixodinae</taxon>
        <taxon>Ixodes</taxon>
    </lineage>
</organism>
<accession>A0A6B0UGZ1</accession>
<feature type="transmembrane region" description="Helical" evidence="1">
    <location>
        <begin position="58"/>
        <end position="76"/>
    </location>
</feature>
<dbReference type="AlphaFoldDB" id="A0A6B0UGZ1"/>
<evidence type="ECO:0000256" key="1">
    <source>
        <dbReference type="SAM" id="Phobius"/>
    </source>
</evidence>
<reference evidence="2" key="1">
    <citation type="submission" date="2019-12" db="EMBL/GenBank/DDBJ databases">
        <title>An insight into the sialome of adult female Ixodes ricinus ticks feeding for 6 days.</title>
        <authorList>
            <person name="Perner J."/>
            <person name="Ribeiro J.M.C."/>
        </authorList>
    </citation>
    <scope>NUCLEOTIDE SEQUENCE</scope>
    <source>
        <strain evidence="2">Semi-engorged</strain>
        <tissue evidence="2">Salivary glands</tissue>
    </source>
</reference>
<name>A0A6B0UGZ1_IXORI</name>
<sequence length="107" mass="11940">MVCTFINVFLAFIFICCVNACHVVFDSIRIGVAVVPQFPALGFSALSKWEGHNCPLVLPPHVTCVFVSLARSLLLWRRKIMHSCTLSTMKIYSSKPFLFLPCSSLCV</sequence>
<protein>
    <submittedName>
        <fullName evidence="2">Uncharacterized protein</fullName>
    </submittedName>
</protein>
<proteinExistence type="predicted"/>
<keyword evidence="1" id="KW-1133">Transmembrane helix</keyword>
<feature type="transmembrane region" description="Helical" evidence="1">
    <location>
        <begin position="6"/>
        <end position="25"/>
    </location>
</feature>
<keyword evidence="1" id="KW-0812">Transmembrane</keyword>
<keyword evidence="1" id="KW-0472">Membrane</keyword>
<evidence type="ECO:0000313" key="2">
    <source>
        <dbReference type="EMBL" id="MXU89397.1"/>
    </source>
</evidence>
<dbReference type="EMBL" id="GIFC01007314">
    <property type="protein sequence ID" value="MXU89397.1"/>
    <property type="molecule type" value="Transcribed_RNA"/>
</dbReference>